<evidence type="ECO:0000313" key="3">
    <source>
        <dbReference type="EMBL" id="GAA3622535.1"/>
    </source>
</evidence>
<dbReference type="PROSITE" id="PS50022">
    <property type="entry name" value="FA58C_3"/>
    <property type="match status" value="1"/>
</dbReference>
<reference evidence="4" key="1">
    <citation type="journal article" date="2019" name="Int. J. Syst. Evol. Microbiol.">
        <title>The Global Catalogue of Microorganisms (GCM) 10K type strain sequencing project: providing services to taxonomists for standard genome sequencing and annotation.</title>
        <authorList>
            <consortium name="The Broad Institute Genomics Platform"/>
            <consortium name="The Broad Institute Genome Sequencing Center for Infectious Disease"/>
            <person name="Wu L."/>
            <person name="Ma J."/>
        </authorList>
    </citation>
    <scope>NUCLEOTIDE SEQUENCE [LARGE SCALE GENOMIC DNA]</scope>
    <source>
        <strain evidence="4">JCM 17494</strain>
    </source>
</reference>
<dbReference type="InterPro" id="IPR008979">
    <property type="entry name" value="Galactose-bd-like_sf"/>
</dbReference>
<sequence length="216" mass="21661">MGVRQPSLLVSAPAAFAADINLALDKPATGSLACAGAEGPEKAVNGGVAGGNGDKWCSTASVEYLQVDLGAPASITGFTVEHAGAGGEAATYNTKAFAVQLSSDGSTWTTAVSVTDNTASTTTHPITAASARCAKLVVTTPTQTADPAARIYEFEVYGASSGTPAAASSRCSTASRSSASTPAVTRSATPARGRADVEPGHRVREEADRRGEGADR</sequence>
<feature type="domain" description="F5/8 type C" evidence="2">
    <location>
        <begin position="11"/>
        <end position="159"/>
    </location>
</feature>
<evidence type="ECO:0000313" key="4">
    <source>
        <dbReference type="Proteomes" id="UP001500711"/>
    </source>
</evidence>
<feature type="region of interest" description="Disordered" evidence="1">
    <location>
        <begin position="161"/>
        <end position="216"/>
    </location>
</feature>
<evidence type="ECO:0000259" key="2">
    <source>
        <dbReference type="PROSITE" id="PS50022"/>
    </source>
</evidence>
<dbReference type="Proteomes" id="UP001500711">
    <property type="component" value="Unassembled WGS sequence"/>
</dbReference>
<evidence type="ECO:0000256" key="1">
    <source>
        <dbReference type="SAM" id="MobiDB-lite"/>
    </source>
</evidence>
<proteinExistence type="predicted"/>
<protein>
    <recommendedName>
        <fullName evidence="2">F5/8 type C domain-containing protein</fullName>
    </recommendedName>
</protein>
<feature type="compositionally biased region" description="Low complexity" evidence="1">
    <location>
        <begin position="161"/>
        <end position="192"/>
    </location>
</feature>
<dbReference type="EMBL" id="BAABBE010000002">
    <property type="protein sequence ID" value="GAA3622535.1"/>
    <property type="molecule type" value="Genomic_DNA"/>
</dbReference>
<comment type="caution">
    <text evidence="3">The sequence shown here is derived from an EMBL/GenBank/DDBJ whole genome shotgun (WGS) entry which is preliminary data.</text>
</comment>
<name>A0ABP7A162_9PSEU</name>
<dbReference type="Gene3D" id="2.60.120.260">
    <property type="entry name" value="Galactose-binding domain-like"/>
    <property type="match status" value="1"/>
</dbReference>
<dbReference type="InterPro" id="IPR000421">
    <property type="entry name" value="FA58C"/>
</dbReference>
<keyword evidence="4" id="KW-1185">Reference proteome</keyword>
<gene>
    <name evidence="3" type="ORF">GCM10022267_05790</name>
</gene>
<organism evidence="3 4">
    <name type="scientific">Lentzea roselyniae</name>
    <dbReference type="NCBI Taxonomy" id="531940"/>
    <lineage>
        <taxon>Bacteria</taxon>
        <taxon>Bacillati</taxon>
        <taxon>Actinomycetota</taxon>
        <taxon>Actinomycetes</taxon>
        <taxon>Pseudonocardiales</taxon>
        <taxon>Pseudonocardiaceae</taxon>
        <taxon>Lentzea</taxon>
    </lineage>
</organism>
<feature type="compositionally biased region" description="Basic and acidic residues" evidence="1">
    <location>
        <begin position="193"/>
        <end position="216"/>
    </location>
</feature>
<accession>A0ABP7A162</accession>
<dbReference type="Pfam" id="PF00754">
    <property type="entry name" value="F5_F8_type_C"/>
    <property type="match status" value="1"/>
</dbReference>
<dbReference type="SUPFAM" id="SSF49785">
    <property type="entry name" value="Galactose-binding domain-like"/>
    <property type="match status" value="1"/>
</dbReference>